<evidence type="ECO:0000313" key="3">
    <source>
        <dbReference type="Proteomes" id="UP001529510"/>
    </source>
</evidence>
<comment type="caution">
    <text evidence="2">The sequence shown here is derived from an EMBL/GenBank/DDBJ whole genome shotgun (WGS) entry which is preliminary data.</text>
</comment>
<evidence type="ECO:0000256" key="1">
    <source>
        <dbReference type="SAM" id="MobiDB-lite"/>
    </source>
</evidence>
<gene>
    <name evidence="2" type="ORF">M9458_019720</name>
</gene>
<feature type="region of interest" description="Disordered" evidence="1">
    <location>
        <begin position="1"/>
        <end position="59"/>
    </location>
</feature>
<dbReference type="EMBL" id="JAMKFB020000009">
    <property type="protein sequence ID" value="KAL0184024.1"/>
    <property type="molecule type" value="Genomic_DNA"/>
</dbReference>
<organism evidence="2 3">
    <name type="scientific">Cirrhinus mrigala</name>
    <name type="common">Mrigala</name>
    <dbReference type="NCBI Taxonomy" id="683832"/>
    <lineage>
        <taxon>Eukaryota</taxon>
        <taxon>Metazoa</taxon>
        <taxon>Chordata</taxon>
        <taxon>Craniata</taxon>
        <taxon>Vertebrata</taxon>
        <taxon>Euteleostomi</taxon>
        <taxon>Actinopterygii</taxon>
        <taxon>Neopterygii</taxon>
        <taxon>Teleostei</taxon>
        <taxon>Ostariophysi</taxon>
        <taxon>Cypriniformes</taxon>
        <taxon>Cyprinidae</taxon>
        <taxon>Labeoninae</taxon>
        <taxon>Labeonini</taxon>
        <taxon>Cirrhinus</taxon>
    </lineage>
</organism>
<sequence>MDAAPPLPATRNRRGGRTPGPLEAPWDPDRNSQTSPCACCHHRQGGAHNQKHHQTDTVE</sequence>
<dbReference type="Proteomes" id="UP001529510">
    <property type="component" value="Unassembled WGS sequence"/>
</dbReference>
<proteinExistence type="predicted"/>
<keyword evidence="3" id="KW-1185">Reference proteome</keyword>
<accession>A0ABD0QCP4</accession>
<feature type="compositionally biased region" description="Basic residues" evidence="1">
    <location>
        <begin position="40"/>
        <end position="52"/>
    </location>
</feature>
<dbReference type="AlphaFoldDB" id="A0ABD0QCP4"/>
<protein>
    <submittedName>
        <fullName evidence="2">Uncharacterized protein</fullName>
    </submittedName>
</protein>
<evidence type="ECO:0000313" key="2">
    <source>
        <dbReference type="EMBL" id="KAL0184024.1"/>
    </source>
</evidence>
<reference evidence="2 3" key="1">
    <citation type="submission" date="2024-05" db="EMBL/GenBank/DDBJ databases">
        <title>Genome sequencing and assembly of Indian major carp, Cirrhinus mrigala (Hamilton, 1822).</title>
        <authorList>
            <person name="Mohindra V."/>
            <person name="Chowdhury L.M."/>
            <person name="Lal K."/>
            <person name="Jena J.K."/>
        </authorList>
    </citation>
    <scope>NUCLEOTIDE SEQUENCE [LARGE SCALE GENOMIC DNA]</scope>
    <source>
        <strain evidence="2">CM1030</strain>
        <tissue evidence="2">Blood</tissue>
    </source>
</reference>
<name>A0ABD0QCP4_CIRMR</name>
<feature type="non-terminal residue" evidence="2">
    <location>
        <position position="59"/>
    </location>
</feature>